<protein>
    <submittedName>
        <fullName evidence="2">Beta-lactamase</fullName>
    </submittedName>
</protein>
<evidence type="ECO:0000313" key="2">
    <source>
        <dbReference type="EMBL" id="EDT08830.1"/>
    </source>
</evidence>
<dbReference type="Gene3D" id="3.40.710.10">
    <property type="entry name" value="DD-peptidase/beta-lactamase superfamily"/>
    <property type="match status" value="1"/>
</dbReference>
<dbReference type="InterPro" id="IPR001466">
    <property type="entry name" value="Beta-lactam-related"/>
</dbReference>
<dbReference type="SUPFAM" id="SSF56601">
    <property type="entry name" value="beta-lactamase/transpeptidase-like"/>
    <property type="match status" value="1"/>
</dbReference>
<dbReference type="PANTHER" id="PTHR43283">
    <property type="entry name" value="BETA-LACTAMASE-RELATED"/>
    <property type="match status" value="1"/>
</dbReference>
<dbReference type="InterPro" id="IPR050789">
    <property type="entry name" value="Diverse_Enzym_Activities"/>
</dbReference>
<keyword evidence="3" id="KW-1185">Reference proteome</keyword>
<comment type="caution">
    <text evidence="2">The sequence shown here is derived from an EMBL/GenBank/DDBJ whole genome shotgun (WGS) entry which is preliminary data.</text>
</comment>
<accession>B1G569</accession>
<reference evidence="2 3" key="1">
    <citation type="submission" date="2008-03" db="EMBL/GenBank/DDBJ databases">
        <title>Sequencing of the draft genome and assembly of Burkholderia graminis C4D1M.</title>
        <authorList>
            <consortium name="US DOE Joint Genome Institute (JGI-PGF)"/>
            <person name="Copeland A."/>
            <person name="Lucas S."/>
            <person name="Lapidus A."/>
            <person name="Glavina del Rio T."/>
            <person name="Dalin E."/>
            <person name="Tice H."/>
            <person name="Bruce D."/>
            <person name="Goodwin L."/>
            <person name="Pitluck S."/>
            <person name="Larimer F."/>
            <person name="Land M.L."/>
            <person name="Hauser L."/>
            <person name="Tiedje J."/>
            <person name="Richardson P."/>
        </authorList>
    </citation>
    <scope>NUCLEOTIDE SEQUENCE [LARGE SCALE GENOMIC DNA]</scope>
    <source>
        <strain evidence="3">ATCC 700544 / DSM 17151 / LMG 18924 / NCIMB 13744 / C4D1M</strain>
    </source>
</reference>
<feature type="domain" description="Beta-lactamase-related" evidence="1">
    <location>
        <begin position="127"/>
        <end position="445"/>
    </location>
</feature>
<dbReference type="Proteomes" id="UP000005045">
    <property type="component" value="Unassembled WGS sequence"/>
</dbReference>
<dbReference type="AlphaFoldDB" id="B1G569"/>
<dbReference type="EMBL" id="ABLD01000015">
    <property type="protein sequence ID" value="EDT08830.1"/>
    <property type="molecule type" value="Genomic_DNA"/>
</dbReference>
<evidence type="ECO:0000313" key="3">
    <source>
        <dbReference type="Proteomes" id="UP000005045"/>
    </source>
</evidence>
<evidence type="ECO:0000259" key="1">
    <source>
        <dbReference type="Pfam" id="PF00144"/>
    </source>
</evidence>
<dbReference type="InterPro" id="IPR012338">
    <property type="entry name" value="Beta-lactam/transpept-like"/>
</dbReference>
<gene>
    <name evidence="2" type="ORF">BgramDRAFT_4484</name>
</gene>
<proteinExistence type="predicted"/>
<name>B1G569_PARG4</name>
<sequence>MIGAGRRLAYSKAPSRCVETGEACVCRVGGPWLKKAVEQAVEQSAFCRSWKQTRTKGNAVASYDRNHEVPFNTGRRQFLGYTGAGVLAAMLPGCGSDEVQSTPYQQTIALGQQMIQQAVSDPSTPVAAISVAMVKGNAVVWQQAFGVASVPGQIKATPQTRFNIGSVSKLFPALAAAILVDRGLITLDTPIVKYLPAFTMLSPEYARITTRHLLSHASGLPGTNGRNLFTFEPVAGYAADTQAELANSHLKHLPGELAVYCNDGFTMVEQIVLAVTGRSFADFVQSEILAPLKMTNSSYLTSVPSDGSFSLPYVKGAQHQEFVNAYATGGLSSTPADMMNLAQMIYGGGVFQGQRIVSAAGIAEMGADQTKSLTINPSPEWRWGLGWDSVVQPALNAAGVLGWEKDGGTAFYSTEFFVVPNAKFALMVTGNAGYNARAIAETLVLSALKEDGTIASLPAKLANTAPPAASGPGIAGGAGIYGNSDSPYQVLANADGSLQINQWDADTRGWAEIGAYQYRSDGWWWSAADTASYRFTVVSGNDSEGNAFNYRYLMKRVVPGAGYAYLTLPVGQQLAPLAPLDSAWQQRVGTQWTLTNDSPSAVPIVVLGNPPAFFATLAELPGYVLFGNEDLRYELFVLVSDTLGGMSVKVPGNFGRDLYEIRFASPGATTLTIGSSIYARI</sequence>
<organism evidence="2 3">
    <name type="scientific">Paraburkholderia graminis (strain ATCC 700544 / DSM 17151 / LMG 18924 / NCIMB 13744 / C4D1M)</name>
    <dbReference type="NCBI Taxonomy" id="396598"/>
    <lineage>
        <taxon>Bacteria</taxon>
        <taxon>Pseudomonadati</taxon>
        <taxon>Pseudomonadota</taxon>
        <taxon>Betaproteobacteria</taxon>
        <taxon>Burkholderiales</taxon>
        <taxon>Burkholderiaceae</taxon>
        <taxon>Paraburkholderia</taxon>
    </lineage>
</organism>
<dbReference type="Pfam" id="PF00144">
    <property type="entry name" value="Beta-lactamase"/>
    <property type="match status" value="1"/>
</dbReference>